<feature type="disulfide bond" evidence="20">
    <location>
        <begin position="2895"/>
        <end position="2913"/>
    </location>
</feature>
<name>A0A913ZDU2_PATMI</name>
<dbReference type="Pfam" id="PF00058">
    <property type="entry name" value="Ldl_recept_b"/>
    <property type="match status" value="13"/>
</dbReference>
<dbReference type="InterPro" id="IPR026823">
    <property type="entry name" value="cEGF"/>
</dbReference>
<feature type="disulfide bond" evidence="20">
    <location>
        <begin position="969"/>
        <end position="981"/>
    </location>
</feature>
<dbReference type="SMART" id="SM00181">
    <property type="entry name" value="EGF"/>
    <property type="match status" value="22"/>
</dbReference>
<dbReference type="Pfam" id="PF12662">
    <property type="entry name" value="cEGF"/>
    <property type="match status" value="2"/>
</dbReference>
<feature type="repeat" description="LDL-receptor class B" evidence="21">
    <location>
        <begin position="3231"/>
        <end position="3273"/>
    </location>
</feature>
<dbReference type="InterPro" id="IPR051221">
    <property type="entry name" value="LDLR-related"/>
</dbReference>
<feature type="disulfide bond" evidence="20">
    <location>
        <begin position="2599"/>
        <end position="2617"/>
    </location>
</feature>
<dbReference type="SMART" id="SM00192">
    <property type="entry name" value="LDLa"/>
    <property type="match status" value="32"/>
</dbReference>
<feature type="disulfide bond" evidence="20">
    <location>
        <begin position="3495"/>
        <end position="3513"/>
    </location>
</feature>
<dbReference type="PROSITE" id="PS01187">
    <property type="entry name" value="EGF_CA"/>
    <property type="match status" value="2"/>
</dbReference>
<dbReference type="GO" id="GO:0006898">
    <property type="term" value="P:receptor-mediated endocytosis"/>
    <property type="evidence" value="ECO:0007669"/>
    <property type="project" value="UniProtKB-ARBA"/>
</dbReference>
<keyword evidence="25" id="KW-1185">Reference proteome</keyword>
<evidence type="ECO:0000256" key="3">
    <source>
        <dbReference type="ARBA" id="ARBA00022475"/>
    </source>
</evidence>
<feature type="repeat" description="LDL-receptor class B" evidence="21">
    <location>
        <begin position="654"/>
        <end position="696"/>
    </location>
</feature>
<evidence type="ECO:0000256" key="20">
    <source>
        <dbReference type="PROSITE-ProRule" id="PRU00124"/>
    </source>
</evidence>
<evidence type="ECO:0000256" key="21">
    <source>
        <dbReference type="PROSITE-ProRule" id="PRU00461"/>
    </source>
</evidence>
<keyword evidence="10" id="KW-0677">Repeat</keyword>
<feature type="repeat" description="LDL-receptor class B" evidence="21">
    <location>
        <begin position="2370"/>
        <end position="2414"/>
    </location>
</feature>
<dbReference type="FunFam" id="2.10.25.10:FF:000009">
    <property type="entry name" value="Low-density lipoprotein receptor isoform 1"/>
    <property type="match status" value="3"/>
</dbReference>
<keyword evidence="6" id="KW-0254">Endocytosis</keyword>
<dbReference type="GO" id="GO:0005041">
    <property type="term" value="F:low-density lipoprotein particle receptor activity"/>
    <property type="evidence" value="ECO:0007669"/>
    <property type="project" value="TreeGrafter"/>
</dbReference>
<feature type="disulfide bond" evidence="20">
    <location>
        <begin position="3735"/>
        <end position="3753"/>
    </location>
</feature>
<dbReference type="CDD" id="cd00054">
    <property type="entry name" value="EGF_CA"/>
    <property type="match status" value="4"/>
</dbReference>
<feature type="disulfide bond" evidence="20">
    <location>
        <begin position="3371"/>
        <end position="3389"/>
    </location>
</feature>
<feature type="disulfide bond" evidence="20">
    <location>
        <begin position="3655"/>
        <end position="3673"/>
    </location>
</feature>
<dbReference type="FunFam" id="4.10.400.10:FF:000007">
    <property type="entry name" value="Low density lipoprotein receptor-related protein 1"/>
    <property type="match status" value="1"/>
</dbReference>
<feature type="disulfide bond" evidence="20">
    <location>
        <begin position="1015"/>
        <end position="1033"/>
    </location>
</feature>
<dbReference type="SUPFAM" id="SSF57196">
    <property type="entry name" value="EGF/Laminin"/>
    <property type="match status" value="8"/>
</dbReference>
<keyword evidence="15" id="KW-0675">Receptor</keyword>
<feature type="disulfide bond" evidence="20">
    <location>
        <begin position="933"/>
        <end position="951"/>
    </location>
</feature>
<feature type="disulfide bond" evidence="20">
    <location>
        <begin position="1090"/>
        <end position="1102"/>
    </location>
</feature>
<feature type="disulfide bond" evidence="19">
    <location>
        <begin position="2975"/>
        <end position="2985"/>
    </location>
</feature>
<feature type="disulfide bond" evidence="20">
    <location>
        <begin position="2726"/>
        <end position="2738"/>
    </location>
</feature>
<feature type="disulfide bond" evidence="20">
    <location>
        <begin position="3686"/>
        <end position="3698"/>
    </location>
</feature>
<dbReference type="PROSITE" id="PS00010">
    <property type="entry name" value="ASX_HYDROXYL"/>
    <property type="match status" value="1"/>
</dbReference>
<feature type="disulfide bond" evidence="20">
    <location>
        <begin position="2629"/>
        <end position="2641"/>
    </location>
</feature>
<feature type="disulfide bond" evidence="20">
    <location>
        <begin position="2943"/>
        <end position="2961"/>
    </location>
</feature>
<evidence type="ECO:0000313" key="25">
    <source>
        <dbReference type="Proteomes" id="UP000887568"/>
    </source>
</evidence>
<feature type="disulfide bond" evidence="20">
    <location>
        <begin position="1151"/>
        <end position="1166"/>
    </location>
</feature>
<feature type="disulfide bond" evidence="19">
    <location>
        <begin position="4276"/>
        <end position="4285"/>
    </location>
</feature>
<dbReference type="PANTHER" id="PTHR22722:SF5">
    <property type="entry name" value="LOW-DENSITY LIPOPROTEIN RECEPTOR-RELATED PROTEIN 1B"/>
    <property type="match status" value="1"/>
</dbReference>
<keyword evidence="4 19" id="KW-0245">EGF-like domain</keyword>
<comment type="caution">
    <text evidence="19">Lacks conserved residue(s) required for the propagation of feature annotation.</text>
</comment>
<feature type="disulfide bond" evidence="20">
    <location>
        <begin position="988"/>
        <end position="1003"/>
    </location>
</feature>
<keyword evidence="8" id="KW-0479">Metal-binding</keyword>
<feature type="disulfide bond" evidence="20">
    <location>
        <begin position="3776"/>
        <end position="3794"/>
    </location>
</feature>
<evidence type="ECO:0000256" key="4">
    <source>
        <dbReference type="ARBA" id="ARBA00022536"/>
    </source>
</evidence>
<feature type="repeat" description="LDL-receptor class B" evidence="21">
    <location>
        <begin position="3144"/>
        <end position="3186"/>
    </location>
</feature>
<accession>A0A913ZDU2</accession>
<dbReference type="PRINTS" id="PR00261">
    <property type="entry name" value="LDLRECEPTOR"/>
</dbReference>
<evidence type="ECO:0000256" key="6">
    <source>
        <dbReference type="ARBA" id="ARBA00022583"/>
    </source>
</evidence>
<dbReference type="FunFam" id="4.10.400.10:FF:000002">
    <property type="entry name" value="Low-density lipoprotein receptor-related protein 1"/>
    <property type="match status" value="1"/>
</dbReference>
<dbReference type="SUPFAM" id="SSF63825">
    <property type="entry name" value="YWTD domain"/>
    <property type="match status" value="8"/>
</dbReference>
<feature type="repeat" description="LDL-receptor class B" evidence="21">
    <location>
        <begin position="1750"/>
        <end position="1793"/>
    </location>
</feature>
<evidence type="ECO:0000313" key="24">
    <source>
        <dbReference type="EnsemblMetazoa" id="XP_038049226.1"/>
    </source>
</evidence>
<feature type="disulfide bond" evidence="20">
    <location>
        <begin position="2855"/>
        <end position="2873"/>
    </location>
</feature>
<dbReference type="CDD" id="cd00112">
    <property type="entry name" value="LDLa"/>
    <property type="match status" value="29"/>
</dbReference>
<keyword evidence="11" id="KW-0106">Calcium</keyword>
<feature type="repeat" description="LDL-receptor class B" evidence="21">
    <location>
        <begin position="1482"/>
        <end position="1526"/>
    </location>
</feature>
<feature type="disulfide bond" evidence="20">
    <location>
        <begin position="3667"/>
        <end position="3682"/>
    </location>
</feature>
<feature type="disulfide bond" evidence="20">
    <location>
        <begin position="2611"/>
        <end position="2626"/>
    </location>
</feature>
<feature type="signal peptide" evidence="22">
    <location>
        <begin position="1"/>
        <end position="28"/>
    </location>
</feature>
<feature type="repeat" description="LDL-receptor class B" evidence="21">
    <location>
        <begin position="4070"/>
        <end position="4112"/>
    </location>
</feature>
<feature type="repeat" description="LDL-receptor class B" evidence="21">
    <location>
        <begin position="1434"/>
        <end position="1481"/>
    </location>
</feature>
<dbReference type="InterPro" id="IPR011042">
    <property type="entry name" value="6-blade_b-propeller_TolB-like"/>
</dbReference>
<dbReference type="SUPFAM" id="SSF57184">
    <property type="entry name" value="Growth factor receptor domain"/>
    <property type="match status" value="3"/>
</dbReference>
<evidence type="ECO:0000256" key="17">
    <source>
        <dbReference type="ARBA" id="ARBA00023180"/>
    </source>
</evidence>
<feature type="disulfide bond" evidence="20">
    <location>
        <begin position="3528"/>
        <end position="3540"/>
    </location>
</feature>
<feature type="disulfide bond" evidence="20">
    <location>
        <begin position="3693"/>
        <end position="3711"/>
    </location>
</feature>
<proteinExistence type="inferred from homology"/>
<comment type="subcellular location">
    <subcellularLocation>
        <location evidence="1">Cell membrane</location>
        <topology evidence="1">Single-pass type I membrane protein</topology>
    </subcellularLocation>
    <subcellularLocation>
        <location evidence="18">Membrane</location>
        <location evidence="18">Coated pit</location>
    </subcellularLocation>
</comment>
<feature type="disulfide bond" evidence="20">
    <location>
        <begin position="2888"/>
        <end position="2900"/>
    </location>
</feature>
<sequence>MQPRIIGSMWLLFIGILTVFRGRVFVEAEVRCLVAIQFACRDGFQCIPASWRCDADPDCRDFSDEQDCGDIRCPSNKFRCQNSTMCIPISWVCDDTNDCGDNSDENVNRPGGVSCSTADKEFQCPPNQVRCPGADFCISATKVCNRVPDCPGGTDEGALCLPANARKCALRTCEYRCVETILGASCYCKEGYQDVNGTCSDIDECSDYSLHGCDQTCTNTEGGHTCTCQTGYQLGKDRRSCSPSNQDPAQLFVANTRNILKLNLKGADLEGISSMPALGAMALDYDIRKEKVCWINFAAANDEMKCANSSTLGDLRKVDVIFSVSHIQQFAIDWVTGNFYFVDDVADQVLVSNSEINKFIPIIETGLDQPLGIALDPNKGLMFLTDRGSSPTVKRANMDGTDVNTIVPIKISTPHCITADLVAQRIYWADSGLQLIESSDYEGTNRRTVARGSNVLFGYGISVFGNYLYFTSWLPQPSITRIHKFTGSTSVLRSDGISHGAGAIRVHHESLQPLVGAHPCRTNNGGCNHICLISGKDGSERQCRCQQGFILQNNTQCIENSDNSKFLIYGQSFPGSIHGIPMDRVPDNREVMIPIINLNSPRAVDYYAAEEYIYYADSNSYVIGRQKIDGTGAERLIEDRVSNCEGIAVDWISKNLYWTDDDLKTVSVARLNGSLRKTIIEGNLTHLRAIVLDPTDGYLYFSDWAEGIEDSHLAKIERAHMDGSNRETFISNDLLWPNGLSLDKEKGKLYWCDAFHDWIMAVELQNRTNIMRLVMSTSILHPFGVDYYGDIVFWTDYTRGEVYRHDLQGHSDSVKLRSGGVLFELRVYDPERQTGTNACSDNNGGCQELCLPVPEGNRQCACQETYKLDSDGTTCLVDQDYEQPDLCGDEYQCRNGRCVDRVWLCDGDNDCGDNSDETMECSNSTCNEDEFTCRNNKCVISRWLCDGDDDCADGYRSDESPETCSEHTCHDHQFLCANRRCILELWKCDTEDDCGDNSDELDCPAHTCGPFDFQCDNGRCVVPFFRCDQSDDCGDNSDERNCTYSCAVNETQFQCQSGLCIDLDLQCNGFEDCDDASDESNCTVEPVSICREGQFSCGTGFCISNLAVCDGEDDCGNGNDEDNCADQTTCKLDTHFRCKNDSKCIPIWWKCDGNQDCADQSDELNCLTESCPHGFWQCPNHTLCIPLSNLCDGQRQCVHGEDEGGECENRWCQTKPFPGTYSNCSHQCQNSPNGRVCLCPEGSLLLHDPYQCEADTRMCSVRGRCSQRCINHKGYYTCHCYEGYARLEDGTSCRSTDPAIPYLIFSNRNQLRRINLHTKDYNVLVFNLRNTIALDFNYNTSEVYWTDIVDDKIYRGWMDVDSHNAGLRNIEEVVSAGLATAEGLAVDWVGSNLYWVESQLDQIEVSKLNGSFRTTVVAGQMANPRAITLDPRVGLMFWTDWDAANPRIERSTMAGLKRKIIFNVTRVNGGWPNGLTLDYLENRVYWIDARSDSIHSILYDGTQPFTILQGHIHMYHPFAVTIFESTVYWTDWRSNGVYGANKWTGANVTIVQKTSTQPFDLHIFHPQRQPPVLDEDNPCATDNGGCSHLCLLNGDQSACLCPHLMQLGEDNMTCQDDNVFFVISVPTEIRGVHLSDGYHNVIPPLTIPSVANASSVDHDVKEQRLYWTDLQHKSINRAYINGTNIETVIEGIPDSYSLTIDWLSRNMYWTNISPEKSSLNIARLDGSYRNEIHLRNLTSPRSVIVRPSEGTMYWINAGDLPTIERANMDGSNQTTLISSILIDPLGLALDDKASRLYWTDRGNQSGIHSSTLKGEDIQIFLELGNDAVPSAITVTEEKVYWAESNVVKYVSKNNTSNIQILRRDLSGVKEMFIYDPTAKTKASNRCSQNRGGCSQLCIPLPNAQRVCACTAGYKLDEQDKISCKGVESFLIYSIDTSIRGIGLDPSDEGDLLIPISGLLLAVAIDFDAANNFIYWVDTSSHAISRIHRDHTSREVLINSGMGRVEGLAVDWIAGNMYWTDQQLDLIEVARVDGTYRYALISEDLDKPRAIVVHPEMGYLFWADWGTAPKIERARLDGTNRTVIVSETIGWPNGLTIDYGKGALYWCDAKLDRIFAMDFDGNSRRVVLDEEIYDPFAITVFEDYMYWTDRTYQSGSIQRALKLDGTGRKVLLSDVGLPVKDIHVYSKNKQNGTSACAVDNGGCEQLCFSTGDNTRTCNCTYGILHEDGHSCKEYNAYILFSQGSILKGLNLHADTDPNIPINPIKDDRFIRNVIGLAVDYRTKMLYYTDIQQGSIHEMLLNGSGHRTIVENTGSAEGIAYDPVFSMIYWTSYTNSSIARIRVVDPQPKPQLLVRLTAEDHPRGIAIDSCGGYLYWSNWNTEHPRISRSRMSGSNVTDIITTEIQMPNGIVVDHLASKLFWCDARLDKIERTNLDGTNRVVILPLEPVHPFGLAVLGESIYWTDWVKRSVIRANKYTGGDVVVLQSKLRQQPMGLVIVSEDVSDCTQWPCQLYNGGCDKTCATDEYAQVVCSCDETEVLVNKYRCLVSNRTCPGRDRFTCGNNECINYEDTCDGRSQCPDNSDERDSYCKARNCRRGYFRCRNGRCIPDIHRCDFNNNCGDNSDEYRCGDCYRHEFMCNSGECIPRTSVCDARRDCTDSSDEILCPDVTCDDWRSNIDGARPDTVLIKCNFSSICIPPVHKCDGIDDCGNPVDDELGCSPDLTEQPTCPESFFKCPNGECIRNSWVCDRDDDCGDGADEPANCNYTCSTDQFQCANKQCIPTKWKCDGDNDCLDNSDEQAGCDYATCAGDLFRCETSKRCIPRSWVCDGDNDCGDAADEHFDQGCNVTRCEANEYACLNTRCIQVAWVCDRDNDCGDNSDEPDTCEYSTCQAGQFTCANGQCLHSSWVCDGDPDCRDHSDEANCTTEAPPPGDCDPDSPGSQFRCENNKCISRTKLCNNFDDCEDASDERNCGVNECQTGNPCHHMCSDEPTGFKCTCYSGFRLLNDSTTCEDINECLETLPCSQGCLNAAGSYRCYCSEGYKPLPNNANKCIVTDNEVKAKVLFSNRYYIRSVDLLGANYELKATQLTNAVALDFDNQDQMIYWSDVTHQDSTISRMHLNGSGEAEVLHLGVRNPDGLAVDWIGRNLYWCDKGLDQIGVSTLDGRYRRALITEGLDEPRAIALDPRNGLIYWTDWGQQPYIGRASMDGTSTIHLVEDHLRWPNGLTIDYTTDRVFWADAHLDRIEFVEWDGRNRQVVIDDNIPHIFAISLFEDWLLWTDWENKTVVKANKYTGLNRTILASTVHRPMDIHVMHPLRQPQGVFNPCKHNNGGCSNLCLLNDRNGRTCACPNNYYLSPDEMTCMSNCTSSQFICHNDKCIPFWWRCDGEDDCGDNSDEPDDCRPFHCVVGQFQCVNSTEENKDCINPAYICDGEDDCSDGSDEFNCDRHTCLASQFKCNESSRCIPLSFHCDGFAHCPNGEDERNCPVPSCRPQQFSCNNSNCIPEVWQCDGEDDCGDKSDEPESCGIRTCPANHFTCNNSQCVPEKWRCDGEYDCHDRSDETPEDCGKITCPPTNFQCANNRCIPRGWVCDTDNDCMDGSDERDCDFSCGGNQFRCDSNLCIPQGWVCNGEPNCVDGTDESDERCSPTQCLENEFKCDSSQCIWSGWVCDNNWDCFDGSDENNCSRQCAEDEFKCDNTQCVSRRWRCDGEDDCGDNSDEDIAMCVELPCLPPNRFLCANHICVHSMQRCDGVDHCGDGSDEQFCTTEPPECQSDEFKCRNGRCVPYHRFCDLVNDCGDLSDEVACIKGGNCSVGIHGCEHHCNDRQGTSYYCSCRDGYQLQDNGRSCLDINECEEVGVCSQICENLQGSFICSCQANYIEERRNGHHVTCKANGPPDFLLIPGNGQLQRYNPHHKNVSFEYSSSEGVRIDAVDFKQDTQTIFMLDIEGGTISRRNLESNRRTRRSTPVQAIIRNLSSPHDIAVDWVSSKIFWTDTAIRVADIVSGDKLTLISYGLRQPFAIVVDPEHGQLFWSEVGGTPRIARANMDGSDILSIVRQRIIYPTGLALDYVQNKLYWADSKASRIEMVSLDGADRTLVYRFSPVEGNPFAIDVFQDWIYGTTRPANKIFRVNKFGRRDIPNGNLTVVAEGLARSSGVVIVQQYKQAQGLRNPCSSNPCQDMQLCLLTPSNYVCRCRNGFESSPTGGGCVPSDGSTPCADVQCLHGGTCLVLGPSRFKCKCQSQYTGPTCETDLCAGYCLNGGTCLISGSGEGRTAHCTCPRGFEGLKCDIEQDPCDTLKCLNGAICRKQQDGAECTCGSVRYEGVRCEIDKCDTCDPASSTCNLVKDGIQCVPKPPRLHRHQAIRTRIHRIHQFR</sequence>
<feature type="repeat" description="LDL-receptor class B" evidence="21">
    <location>
        <begin position="1663"/>
        <end position="1704"/>
    </location>
</feature>
<dbReference type="PROSITE" id="PS51120">
    <property type="entry name" value="LDLRB"/>
    <property type="match status" value="21"/>
</dbReference>
<dbReference type="PROSITE" id="PS01209">
    <property type="entry name" value="LDLRA_1"/>
    <property type="match status" value="11"/>
</dbReference>
<feature type="disulfide bond" evidence="20">
    <location>
        <begin position="2648"/>
        <end position="2663"/>
    </location>
</feature>
<feature type="repeat" description="LDL-receptor class B" evidence="21">
    <location>
        <begin position="3099"/>
        <end position="3143"/>
    </location>
</feature>
<feature type="disulfide bond" evidence="20">
    <location>
        <begin position="3747"/>
        <end position="3762"/>
    </location>
</feature>
<feature type="disulfide bond" evidence="20">
    <location>
        <begin position="1067"/>
        <end position="1082"/>
    </location>
</feature>
<feature type="disulfide bond" evidence="19">
    <location>
        <begin position="4251"/>
        <end position="4261"/>
    </location>
</feature>
<feature type="disulfide bond" evidence="20">
    <location>
        <begin position="926"/>
        <end position="938"/>
    </location>
</feature>
<feature type="repeat" description="LDL-receptor class B" evidence="21">
    <location>
        <begin position="2014"/>
        <end position="2056"/>
    </location>
</feature>
<keyword evidence="9 22" id="KW-0732">Signal</keyword>
<feature type="disulfide bond" evidence="20">
    <location>
        <begin position="2592"/>
        <end position="2604"/>
    </location>
</feature>
<feature type="disulfide bond" evidence="20">
    <location>
        <begin position="3428"/>
        <end position="3443"/>
    </location>
</feature>
<feature type="repeat" description="LDL-receptor class B" evidence="21">
    <location>
        <begin position="1971"/>
        <end position="2013"/>
    </location>
</feature>
<dbReference type="PROSITE" id="PS01186">
    <property type="entry name" value="EGF_2"/>
    <property type="match status" value="4"/>
</dbReference>
<evidence type="ECO:0000256" key="11">
    <source>
        <dbReference type="ARBA" id="ARBA00022837"/>
    </source>
</evidence>
<keyword evidence="17" id="KW-0325">Glycoprotein</keyword>
<feature type="disulfide bond" evidence="20">
    <location>
        <begin position="1027"/>
        <end position="1042"/>
    </location>
</feature>
<dbReference type="FunFam" id="2.120.10.30:FF:000012">
    <property type="entry name" value="Low density lipoprotein receptor-related protein 1"/>
    <property type="match status" value="1"/>
</dbReference>
<feature type="domain" description="EGF-like" evidence="23">
    <location>
        <begin position="4288"/>
        <end position="4325"/>
    </location>
</feature>
<dbReference type="GO" id="GO:0005509">
    <property type="term" value="F:calcium ion binding"/>
    <property type="evidence" value="ECO:0007669"/>
    <property type="project" value="InterPro"/>
</dbReference>
<dbReference type="InterPro" id="IPR009030">
    <property type="entry name" value="Growth_fac_rcpt_cys_sf"/>
</dbReference>
<dbReference type="GO" id="GO:0005886">
    <property type="term" value="C:plasma membrane"/>
    <property type="evidence" value="ECO:0007669"/>
    <property type="project" value="UniProtKB-SubCell"/>
</dbReference>
<feature type="repeat" description="LDL-receptor class B" evidence="21">
    <location>
        <begin position="2415"/>
        <end position="2457"/>
    </location>
</feature>
<evidence type="ECO:0000256" key="8">
    <source>
        <dbReference type="ARBA" id="ARBA00022723"/>
    </source>
</evidence>
<feature type="domain" description="EGF-like" evidence="23">
    <location>
        <begin position="4210"/>
        <end position="4245"/>
    </location>
</feature>
<dbReference type="InterPro" id="IPR018097">
    <property type="entry name" value="EGF_Ca-bd_CS"/>
</dbReference>
<dbReference type="InterPro" id="IPR036055">
    <property type="entry name" value="LDL_receptor-like_sf"/>
</dbReference>
<keyword evidence="7" id="KW-0812">Transmembrane</keyword>
<feature type="disulfide bond" evidence="20">
    <location>
        <begin position="3769"/>
        <end position="3781"/>
    </location>
</feature>
<dbReference type="Pfam" id="PF00057">
    <property type="entry name" value="Ldl_recept_a"/>
    <property type="match status" value="29"/>
</dbReference>
<dbReference type="FunFam" id="2.120.10.30:FF:000035">
    <property type="entry name" value="Low-density lipoprotein receptor-related protein 2"/>
    <property type="match status" value="1"/>
</dbReference>
<feature type="disulfide bond" evidence="20">
    <location>
        <begin position="2955"/>
        <end position="2970"/>
    </location>
</feature>
<evidence type="ECO:0000256" key="16">
    <source>
        <dbReference type="ARBA" id="ARBA00023176"/>
    </source>
</evidence>
<dbReference type="InterPro" id="IPR056588">
    <property type="entry name" value="EGF_LRP2"/>
</dbReference>
<dbReference type="Pfam" id="PF24468">
    <property type="entry name" value="EGF_LRP2"/>
    <property type="match status" value="1"/>
</dbReference>
<keyword evidence="14 19" id="KW-1015">Disulfide bond</keyword>
<dbReference type="SUPFAM" id="SSF57424">
    <property type="entry name" value="LDL receptor-like module"/>
    <property type="match status" value="28"/>
</dbReference>
<dbReference type="OrthoDB" id="10066840at2759"/>
<feature type="disulfide bond" evidence="20">
    <location>
        <begin position="3535"/>
        <end position="3553"/>
    </location>
</feature>
<feature type="disulfide bond" evidence="20">
    <location>
        <begin position="1109"/>
        <end position="1124"/>
    </location>
</feature>
<feature type="disulfide bond" evidence="20">
    <location>
        <begin position="3569"/>
        <end position="3581"/>
    </location>
</feature>
<dbReference type="Pfam" id="PF07645">
    <property type="entry name" value="EGF_CA"/>
    <property type="match status" value="1"/>
</dbReference>
<dbReference type="FunFam" id="4.10.400.10:FF:000011">
    <property type="entry name" value="Low-density lipoprotein receptor-related protein 1"/>
    <property type="match status" value="1"/>
</dbReference>
<protein>
    <recommendedName>
        <fullName evidence="23">EGF-like domain-containing protein</fullName>
    </recommendedName>
</protein>
<feature type="disulfide bond" evidence="20">
    <location>
        <begin position="2765"/>
        <end position="2777"/>
    </location>
</feature>
<dbReference type="FunFam" id="2.120.10.30:FF:000241">
    <property type="entry name" value="Low-density lipoprotein receptor-related protein 6"/>
    <property type="match status" value="6"/>
</dbReference>
<dbReference type="PROSITE" id="PS50026">
    <property type="entry name" value="EGF_3"/>
    <property type="match status" value="5"/>
</dbReference>
<feature type="disulfide bond" evidence="20">
    <location>
        <begin position="2907"/>
        <end position="2922"/>
    </location>
</feature>
<feature type="disulfide bond" evidence="20">
    <location>
        <begin position="1097"/>
        <end position="1115"/>
    </location>
</feature>
<evidence type="ECO:0000256" key="12">
    <source>
        <dbReference type="ARBA" id="ARBA00022989"/>
    </source>
</evidence>
<feature type="disulfide bond" evidence="20">
    <location>
        <begin position="2733"/>
        <end position="2751"/>
    </location>
</feature>
<evidence type="ECO:0000256" key="1">
    <source>
        <dbReference type="ARBA" id="ARBA00004251"/>
    </source>
</evidence>
<keyword evidence="3" id="KW-1003">Cell membrane</keyword>
<dbReference type="RefSeq" id="XP_038049226.1">
    <property type="nucleotide sequence ID" value="XM_038193298.1"/>
</dbReference>
<evidence type="ECO:0000256" key="14">
    <source>
        <dbReference type="ARBA" id="ARBA00023157"/>
    </source>
</evidence>
<dbReference type="InterPro" id="IPR049883">
    <property type="entry name" value="NOTCH1_EGF-like"/>
</dbReference>
<feature type="disulfide bond" evidence="20">
    <location>
        <begin position="3468"/>
        <end position="3483"/>
    </location>
</feature>
<feature type="repeat" description="LDL-receptor class B" evidence="21">
    <location>
        <begin position="4026"/>
        <end position="4069"/>
    </location>
</feature>
<feature type="disulfide bond" evidence="20">
    <location>
        <begin position="3576"/>
        <end position="3594"/>
    </location>
</feature>
<dbReference type="OMA" id="MCDHDRD"/>
<keyword evidence="5" id="KW-0597">Phosphoprotein</keyword>
<dbReference type="InterPro" id="IPR001881">
    <property type="entry name" value="EGF-like_Ca-bd_dom"/>
</dbReference>
<organism evidence="24 25">
    <name type="scientific">Patiria miniata</name>
    <name type="common">Bat star</name>
    <name type="synonym">Asterina miniata</name>
    <dbReference type="NCBI Taxonomy" id="46514"/>
    <lineage>
        <taxon>Eukaryota</taxon>
        <taxon>Metazoa</taxon>
        <taxon>Echinodermata</taxon>
        <taxon>Eleutherozoa</taxon>
        <taxon>Asterozoa</taxon>
        <taxon>Asteroidea</taxon>
        <taxon>Valvatacea</taxon>
        <taxon>Valvatida</taxon>
        <taxon>Asterinidae</taxon>
        <taxon>Patiria</taxon>
    </lineage>
</organism>
<feature type="domain" description="EGF-like" evidence="23">
    <location>
        <begin position="2971"/>
        <end position="3010"/>
    </location>
</feature>
<dbReference type="PROSITE" id="PS50068">
    <property type="entry name" value="LDLRA_2"/>
    <property type="match status" value="31"/>
</dbReference>
<evidence type="ECO:0000256" key="5">
    <source>
        <dbReference type="ARBA" id="ARBA00022553"/>
    </source>
</evidence>
<feature type="domain" description="EGF-like" evidence="23">
    <location>
        <begin position="201"/>
        <end position="242"/>
    </location>
</feature>
<feature type="repeat" description="LDL-receptor class B" evidence="21">
    <location>
        <begin position="2101"/>
        <end position="2143"/>
    </location>
</feature>
<feature type="disulfide bond" evidence="20">
    <location>
        <begin position="3607"/>
        <end position="3619"/>
    </location>
</feature>
<comment type="similarity">
    <text evidence="2">Belongs to the LDLR family.</text>
</comment>
<evidence type="ECO:0000256" key="9">
    <source>
        <dbReference type="ARBA" id="ARBA00022729"/>
    </source>
</evidence>
<keyword evidence="16" id="KW-0168">Coated pit</keyword>
<feature type="repeat" description="LDL-receptor class B" evidence="21">
    <location>
        <begin position="697"/>
        <end position="746"/>
    </location>
</feature>
<feature type="disulfide bond" evidence="20">
    <location>
        <begin position="3648"/>
        <end position="3660"/>
    </location>
</feature>
<feature type="disulfide bond" evidence="20">
    <location>
        <begin position="2772"/>
        <end position="2790"/>
    </location>
</feature>
<dbReference type="InterPro" id="IPR000033">
    <property type="entry name" value="LDLR_classB_rpt"/>
</dbReference>
<dbReference type="FunFam" id="4.10.400.10:FF:000001">
    <property type="entry name" value="Low-density lipoprotein receptor-related protein 1"/>
    <property type="match status" value="1"/>
</dbReference>
<feature type="disulfide bond" evidence="20">
    <location>
        <begin position="53"/>
        <end position="68"/>
    </location>
</feature>
<feature type="repeat" description="LDL-receptor class B" evidence="21">
    <location>
        <begin position="611"/>
        <end position="653"/>
    </location>
</feature>
<dbReference type="InterPro" id="IPR000152">
    <property type="entry name" value="EGF-type_Asp/Asn_hydroxyl_site"/>
</dbReference>
<evidence type="ECO:0000256" key="13">
    <source>
        <dbReference type="ARBA" id="ARBA00023136"/>
    </source>
</evidence>
<feature type="disulfide bond" evidence="20">
    <location>
        <begin position="3364"/>
        <end position="3376"/>
    </location>
</feature>
<feature type="disulfide bond" evidence="20">
    <location>
        <begin position="976"/>
        <end position="994"/>
    </location>
</feature>
<dbReference type="GO" id="GO:0005905">
    <property type="term" value="C:clathrin-coated pit"/>
    <property type="evidence" value="ECO:0007669"/>
    <property type="project" value="UniProtKB-KW"/>
</dbReference>
<feature type="disulfide bond" evidence="20">
    <location>
        <begin position="3614"/>
        <end position="3632"/>
    </location>
</feature>
<dbReference type="GeneID" id="119722899"/>
<feature type="repeat" description="LDL-receptor class B" evidence="21">
    <location>
        <begin position="1391"/>
        <end position="1433"/>
    </location>
</feature>
<evidence type="ECO:0000256" key="19">
    <source>
        <dbReference type="PROSITE-ProRule" id="PRU00076"/>
    </source>
</evidence>
<feature type="chain" id="PRO_5036695912" description="EGF-like domain-containing protein" evidence="22">
    <location>
        <begin position="29"/>
        <end position="4372"/>
    </location>
</feature>
<dbReference type="InterPro" id="IPR000742">
    <property type="entry name" value="EGF"/>
</dbReference>
<feature type="disulfide bond" evidence="20">
    <location>
        <begin position="3488"/>
        <end position="3500"/>
    </location>
</feature>
<feature type="disulfide bond" evidence="20">
    <location>
        <begin position="2848"/>
        <end position="2860"/>
    </location>
</feature>
<evidence type="ECO:0000256" key="22">
    <source>
        <dbReference type="SAM" id="SignalP"/>
    </source>
</evidence>
<dbReference type="SMART" id="SM00135">
    <property type="entry name" value="LY"/>
    <property type="match status" value="36"/>
</dbReference>
<reference evidence="24" key="1">
    <citation type="submission" date="2022-11" db="UniProtKB">
        <authorList>
            <consortium name="EnsemblMetazoa"/>
        </authorList>
    </citation>
    <scope>IDENTIFICATION</scope>
</reference>
<feature type="disulfide bond" evidence="20">
    <location>
        <begin position="893"/>
        <end position="911"/>
    </location>
</feature>
<feature type="disulfide bond" evidence="20">
    <location>
        <begin position="3588"/>
        <end position="3603"/>
    </location>
</feature>
<dbReference type="Proteomes" id="UP000887568">
    <property type="component" value="Unplaced"/>
</dbReference>
<dbReference type="FunFam" id="4.10.400.10:FF:000034">
    <property type="entry name" value="Low-density lipoprotein receptor-related protein 2"/>
    <property type="match status" value="1"/>
</dbReference>
<dbReference type="GO" id="GO:0043235">
    <property type="term" value="C:receptor complex"/>
    <property type="evidence" value="ECO:0007669"/>
    <property type="project" value="TreeGrafter"/>
</dbReference>
<dbReference type="PROSITE" id="PS00022">
    <property type="entry name" value="EGF_1"/>
    <property type="match status" value="1"/>
</dbReference>
<evidence type="ECO:0000256" key="10">
    <source>
        <dbReference type="ARBA" id="ARBA00022737"/>
    </source>
</evidence>
<feature type="domain" description="EGF-like" evidence="23">
    <location>
        <begin position="4247"/>
        <end position="4286"/>
    </location>
</feature>
<dbReference type="Gene3D" id="2.10.25.10">
    <property type="entry name" value="Laminin"/>
    <property type="match status" value="9"/>
</dbReference>
<feature type="disulfide bond" evidence="20">
    <location>
        <begin position="2636"/>
        <end position="2654"/>
    </location>
</feature>
<feature type="repeat" description="LDL-receptor class B" evidence="21">
    <location>
        <begin position="424"/>
        <end position="467"/>
    </location>
</feature>
<keyword evidence="13" id="KW-0472">Membrane</keyword>
<feature type="disulfide bond" evidence="20">
    <location>
        <begin position="2558"/>
        <end position="2576"/>
    </location>
</feature>
<feature type="disulfide bond" evidence="20">
    <location>
        <begin position="1055"/>
        <end position="1073"/>
    </location>
</feature>
<feature type="disulfide bond" evidence="20">
    <location>
        <begin position="3788"/>
        <end position="3803"/>
    </location>
</feature>
<feature type="repeat" description="LDL-receptor class B" evidence="21">
    <location>
        <begin position="2057"/>
        <end position="2100"/>
    </location>
</feature>
<dbReference type="SMART" id="SM00179">
    <property type="entry name" value="EGF_CA"/>
    <property type="match status" value="11"/>
</dbReference>
<feature type="repeat" description="LDL-receptor class B" evidence="21">
    <location>
        <begin position="3187"/>
        <end position="3230"/>
    </location>
</feature>
<evidence type="ECO:0000256" key="15">
    <source>
        <dbReference type="ARBA" id="ARBA00023170"/>
    </source>
</evidence>
<dbReference type="PANTHER" id="PTHR22722">
    <property type="entry name" value="LOW-DENSITY LIPOPROTEIN RECEPTOR-RELATED PROTEIN 2-RELATED"/>
    <property type="match status" value="1"/>
</dbReference>
<dbReference type="InterPro" id="IPR002172">
    <property type="entry name" value="LDrepeatLR_classA_rpt"/>
</dbReference>
<evidence type="ECO:0000256" key="18">
    <source>
        <dbReference type="ARBA" id="ARBA00037878"/>
    </source>
</evidence>
<feature type="disulfide bond" evidence="20">
    <location>
        <begin position="1008"/>
        <end position="1020"/>
    </location>
</feature>
<dbReference type="Pfam" id="PF14670">
    <property type="entry name" value="FXa_inhibition"/>
    <property type="match status" value="3"/>
</dbReference>
<dbReference type="EnsemblMetazoa" id="XM_038193298.1">
    <property type="protein sequence ID" value="XP_038049226.1"/>
    <property type="gene ID" value="LOC119722899"/>
</dbReference>
<evidence type="ECO:0000259" key="23">
    <source>
        <dbReference type="PROSITE" id="PS50026"/>
    </source>
</evidence>
<dbReference type="Gene3D" id="4.10.400.10">
    <property type="entry name" value="Low-density Lipoprotein Receptor"/>
    <property type="match status" value="31"/>
</dbReference>
<evidence type="ECO:0000256" key="7">
    <source>
        <dbReference type="ARBA" id="ARBA00022692"/>
    </source>
</evidence>
<keyword evidence="12" id="KW-1133">Transmembrane helix</keyword>
<dbReference type="Gene3D" id="2.120.10.30">
    <property type="entry name" value="TolB, C-terminal domain"/>
    <property type="match status" value="8"/>
</dbReference>
<evidence type="ECO:0000256" key="2">
    <source>
        <dbReference type="ARBA" id="ARBA00009939"/>
    </source>
</evidence>
<dbReference type="InterPro" id="IPR023415">
    <property type="entry name" value="LDLR_class-A_CS"/>
</dbReference>